<protein>
    <recommendedName>
        <fullName evidence="1">VWFA domain-containing protein</fullName>
    </recommendedName>
</protein>
<reference evidence="2 3" key="1">
    <citation type="submission" date="2021-06" db="EMBL/GenBank/DDBJ databases">
        <authorList>
            <person name="Palmer J.M."/>
        </authorList>
    </citation>
    <scope>NUCLEOTIDE SEQUENCE [LARGE SCALE GENOMIC DNA]</scope>
    <source>
        <strain evidence="2 3">CL_MEX2019</strain>
        <tissue evidence="2">Muscle</tissue>
    </source>
</reference>
<dbReference type="Gene3D" id="3.40.50.410">
    <property type="entry name" value="von Willebrand factor, type A domain"/>
    <property type="match status" value="1"/>
</dbReference>
<name>A0ABU7DW64_9TELE</name>
<dbReference type="SUPFAM" id="SSF53300">
    <property type="entry name" value="vWA-like"/>
    <property type="match status" value="1"/>
</dbReference>
<dbReference type="Pfam" id="PF00092">
    <property type="entry name" value="VWA"/>
    <property type="match status" value="1"/>
</dbReference>
<dbReference type="Proteomes" id="UP001352852">
    <property type="component" value="Unassembled WGS sequence"/>
</dbReference>
<accession>A0ABU7DW64</accession>
<organism evidence="2 3">
    <name type="scientific">Characodon lateralis</name>
    <dbReference type="NCBI Taxonomy" id="208331"/>
    <lineage>
        <taxon>Eukaryota</taxon>
        <taxon>Metazoa</taxon>
        <taxon>Chordata</taxon>
        <taxon>Craniata</taxon>
        <taxon>Vertebrata</taxon>
        <taxon>Euteleostomi</taxon>
        <taxon>Actinopterygii</taxon>
        <taxon>Neopterygii</taxon>
        <taxon>Teleostei</taxon>
        <taxon>Neoteleostei</taxon>
        <taxon>Acanthomorphata</taxon>
        <taxon>Ovalentaria</taxon>
        <taxon>Atherinomorphae</taxon>
        <taxon>Cyprinodontiformes</taxon>
        <taxon>Goodeidae</taxon>
        <taxon>Characodon</taxon>
    </lineage>
</organism>
<evidence type="ECO:0000313" key="2">
    <source>
        <dbReference type="EMBL" id="MED6279288.1"/>
    </source>
</evidence>
<keyword evidence="3" id="KW-1185">Reference proteome</keyword>
<comment type="caution">
    <text evidence="2">The sequence shown here is derived from an EMBL/GenBank/DDBJ whole genome shotgun (WGS) entry which is preliminary data.</text>
</comment>
<evidence type="ECO:0000259" key="1">
    <source>
        <dbReference type="Pfam" id="PF00092"/>
    </source>
</evidence>
<proteinExistence type="predicted"/>
<feature type="domain" description="VWFA" evidence="1">
    <location>
        <begin position="1"/>
        <end position="65"/>
    </location>
</feature>
<gene>
    <name evidence="2" type="ORF">CHARACLAT_032906</name>
</gene>
<sequence length="66" mass="7615">MKAFVKNLITSFLGRDVKFAITQFSSRTTTHFYFNQFSASNWQNQIDQIRQLNRGTNTAAAIRNVV</sequence>
<dbReference type="EMBL" id="JAHUTJ010039071">
    <property type="protein sequence ID" value="MED6279288.1"/>
    <property type="molecule type" value="Genomic_DNA"/>
</dbReference>
<dbReference type="InterPro" id="IPR036465">
    <property type="entry name" value="vWFA_dom_sf"/>
</dbReference>
<evidence type="ECO:0000313" key="3">
    <source>
        <dbReference type="Proteomes" id="UP001352852"/>
    </source>
</evidence>
<dbReference type="InterPro" id="IPR002035">
    <property type="entry name" value="VWF_A"/>
</dbReference>